<gene>
    <name evidence="17" type="primary">Creb3</name>
    <name evidence="17" type="ORF">PEDTOR_R06735</name>
</gene>
<name>A0A7K6NCA1_PEDTO</name>
<reference evidence="17 18" key="1">
    <citation type="submission" date="2019-09" db="EMBL/GenBank/DDBJ databases">
        <title>Bird 10,000 Genomes (B10K) Project - Family phase.</title>
        <authorList>
            <person name="Zhang G."/>
        </authorList>
    </citation>
    <scope>NUCLEOTIDE SEQUENCE [LARGE SCALE GENOMIC DNA]</scope>
    <source>
        <strain evidence="17">B10K-DU-029-80</strain>
        <tissue evidence="17">Muscle</tissue>
    </source>
</reference>
<protein>
    <submittedName>
        <fullName evidence="17">CREB3 protein</fullName>
    </submittedName>
</protein>
<keyword evidence="8" id="KW-0238">DNA-binding</keyword>
<dbReference type="InterPro" id="IPR046347">
    <property type="entry name" value="bZIP_sf"/>
</dbReference>
<comment type="caution">
    <text evidence="17">The sequence shown here is derived from an EMBL/GenBank/DDBJ whole genome shotgun (WGS) entry which is preliminary data.</text>
</comment>
<keyword evidence="18" id="KW-1185">Reference proteome</keyword>
<dbReference type="GO" id="GO:0005634">
    <property type="term" value="C:nucleus"/>
    <property type="evidence" value="ECO:0007669"/>
    <property type="project" value="TreeGrafter"/>
</dbReference>
<feature type="domain" description="BZIP" evidence="16">
    <location>
        <begin position="187"/>
        <end position="250"/>
    </location>
</feature>
<organism evidence="17 18">
    <name type="scientific">Pedionomus torquatus</name>
    <name type="common">Plains-wanderer</name>
    <dbReference type="NCBI Taxonomy" id="227192"/>
    <lineage>
        <taxon>Eukaryota</taxon>
        <taxon>Metazoa</taxon>
        <taxon>Chordata</taxon>
        <taxon>Craniata</taxon>
        <taxon>Vertebrata</taxon>
        <taxon>Euteleostomi</taxon>
        <taxon>Archelosauria</taxon>
        <taxon>Archosauria</taxon>
        <taxon>Dinosauria</taxon>
        <taxon>Saurischia</taxon>
        <taxon>Theropoda</taxon>
        <taxon>Coelurosauria</taxon>
        <taxon>Aves</taxon>
        <taxon>Neognathae</taxon>
        <taxon>Neoaves</taxon>
        <taxon>Charadriiformes</taxon>
        <taxon>Pedionomidae</taxon>
        <taxon>Pedionomus</taxon>
    </lineage>
</organism>
<dbReference type="SUPFAM" id="SSF57959">
    <property type="entry name" value="Leucine zipper domain"/>
    <property type="match status" value="1"/>
</dbReference>
<accession>A0A7K6NCA1</accession>
<evidence type="ECO:0000256" key="3">
    <source>
        <dbReference type="ARBA" id="ARBA00022692"/>
    </source>
</evidence>
<comment type="subcellular location">
    <subcellularLocation>
        <location evidence="1">Endoplasmic reticulum membrane</location>
        <topology evidence="1">Single-pass type II membrane protein</topology>
    </subcellularLocation>
</comment>
<dbReference type="InterPro" id="IPR051381">
    <property type="entry name" value="CREB_ATF_subfamily"/>
</dbReference>
<keyword evidence="5" id="KW-0735">Signal-anchor</keyword>
<dbReference type="PROSITE" id="PS50217">
    <property type="entry name" value="BZIP"/>
    <property type="match status" value="1"/>
</dbReference>
<evidence type="ECO:0000256" key="14">
    <source>
        <dbReference type="SAM" id="Coils"/>
    </source>
</evidence>
<dbReference type="GO" id="GO:0005789">
    <property type="term" value="C:endoplasmic reticulum membrane"/>
    <property type="evidence" value="ECO:0007669"/>
    <property type="project" value="UniProtKB-SubCell"/>
</dbReference>
<keyword evidence="10" id="KW-0010">Activator</keyword>
<keyword evidence="6" id="KW-1133">Transmembrane helix</keyword>
<evidence type="ECO:0000256" key="9">
    <source>
        <dbReference type="ARBA" id="ARBA00023136"/>
    </source>
</evidence>
<proteinExistence type="inferred from homology"/>
<evidence type="ECO:0000256" key="7">
    <source>
        <dbReference type="ARBA" id="ARBA00023015"/>
    </source>
</evidence>
<evidence type="ECO:0000256" key="6">
    <source>
        <dbReference type="ARBA" id="ARBA00022989"/>
    </source>
</evidence>
<dbReference type="EMBL" id="VZRU01006972">
    <property type="protein sequence ID" value="NWW46403.1"/>
    <property type="molecule type" value="Genomic_DNA"/>
</dbReference>
<dbReference type="Gene3D" id="1.20.5.170">
    <property type="match status" value="1"/>
</dbReference>
<keyword evidence="11" id="KW-0804">Transcription</keyword>
<evidence type="ECO:0000256" key="12">
    <source>
        <dbReference type="ARBA" id="ARBA00023180"/>
    </source>
</evidence>
<feature type="region of interest" description="Disordered" evidence="15">
    <location>
        <begin position="76"/>
        <end position="103"/>
    </location>
</feature>
<evidence type="ECO:0000256" key="11">
    <source>
        <dbReference type="ARBA" id="ARBA00023163"/>
    </source>
</evidence>
<evidence type="ECO:0000256" key="2">
    <source>
        <dbReference type="ARBA" id="ARBA00009050"/>
    </source>
</evidence>
<feature type="compositionally biased region" description="Polar residues" evidence="15">
    <location>
        <begin position="91"/>
        <end position="103"/>
    </location>
</feature>
<keyword evidence="12" id="KW-0325">Glycoprotein</keyword>
<evidence type="ECO:0000256" key="13">
    <source>
        <dbReference type="ARBA" id="ARBA00023242"/>
    </source>
</evidence>
<dbReference type="FunFam" id="1.20.5.170:FF:000042">
    <property type="entry name" value="Cyclic AMP-responsive element-binding protein 3-like protein 3"/>
    <property type="match status" value="1"/>
</dbReference>
<dbReference type="SMART" id="SM00338">
    <property type="entry name" value="BRLZ"/>
    <property type="match status" value="1"/>
</dbReference>
<dbReference type="GO" id="GO:0000978">
    <property type="term" value="F:RNA polymerase II cis-regulatory region sequence-specific DNA binding"/>
    <property type="evidence" value="ECO:0007669"/>
    <property type="project" value="TreeGrafter"/>
</dbReference>
<evidence type="ECO:0000256" key="10">
    <source>
        <dbReference type="ARBA" id="ARBA00023159"/>
    </source>
</evidence>
<dbReference type="Pfam" id="PF00170">
    <property type="entry name" value="bZIP_1"/>
    <property type="match status" value="1"/>
</dbReference>
<dbReference type="InterPro" id="IPR004827">
    <property type="entry name" value="bZIP"/>
</dbReference>
<feature type="non-terminal residue" evidence="17">
    <location>
        <position position="417"/>
    </location>
</feature>
<keyword evidence="13" id="KW-0539">Nucleus</keyword>
<evidence type="ECO:0000313" key="18">
    <source>
        <dbReference type="Proteomes" id="UP000565207"/>
    </source>
</evidence>
<evidence type="ECO:0000313" key="17">
    <source>
        <dbReference type="EMBL" id="NWW46403.1"/>
    </source>
</evidence>
<keyword evidence="14" id="KW-0175">Coiled coil</keyword>
<sequence length="417" mass="45919">MSCPEELAALADEDLLDFLLKDDAPCPEIPGEDNALLEDWGLPAFSLQLLDKEVDDFISSLLSPFEEEPGALQGYLPADSDSGISEDQHLSRSPSSDLACSPPSSDVVRVDHNYFLHQDCPVLESVTSNTAEGDFSIDLVAVAVDAGPQLVPGAVVQVLAAMPVCLSLCFCLCVPCFPSLALAEERLLKKVRRKIRNKQSAQDSRRRKKIYMDGLENRVAACTAQNHELQKKVQLLQKQNMSLLEQLQKLQALVRRSTMKTTTAKTCTMVVFLSFCLILSPSFCSFGSREPQPELRVLSRQIRAISSQVAPDAQKDAVLDGFGPESEDRSLLGSLNQSQEEEQSPPNRDPGSYFNSNSSSDPPVAAGSELGPPQPLERHYQSDPLQAEVQVGWKAKRQEWVEHTASVVIQQHRTDEM</sequence>
<dbReference type="PANTHER" id="PTHR45996">
    <property type="entry name" value="AGAP001464-PB"/>
    <property type="match status" value="1"/>
</dbReference>
<comment type="similarity">
    <text evidence="2">Belongs to the bZIP family. ATF subfamily.</text>
</comment>
<feature type="region of interest" description="Disordered" evidence="15">
    <location>
        <begin position="309"/>
        <end position="383"/>
    </location>
</feature>
<keyword evidence="3" id="KW-0812">Transmembrane</keyword>
<evidence type="ECO:0000256" key="5">
    <source>
        <dbReference type="ARBA" id="ARBA00022968"/>
    </source>
</evidence>
<dbReference type="Proteomes" id="UP000565207">
    <property type="component" value="Unassembled WGS sequence"/>
</dbReference>
<keyword evidence="4" id="KW-0256">Endoplasmic reticulum</keyword>
<feature type="non-terminal residue" evidence="17">
    <location>
        <position position="1"/>
    </location>
</feature>
<evidence type="ECO:0000256" key="8">
    <source>
        <dbReference type="ARBA" id="ARBA00023125"/>
    </source>
</evidence>
<keyword evidence="9" id="KW-0472">Membrane</keyword>
<evidence type="ECO:0000256" key="15">
    <source>
        <dbReference type="SAM" id="MobiDB-lite"/>
    </source>
</evidence>
<dbReference type="CDD" id="cd14689">
    <property type="entry name" value="bZIP_CREB3"/>
    <property type="match status" value="1"/>
</dbReference>
<feature type="coiled-coil region" evidence="14">
    <location>
        <begin position="212"/>
        <end position="253"/>
    </location>
</feature>
<evidence type="ECO:0000256" key="1">
    <source>
        <dbReference type="ARBA" id="ARBA00004648"/>
    </source>
</evidence>
<dbReference type="GO" id="GO:0000981">
    <property type="term" value="F:DNA-binding transcription factor activity, RNA polymerase II-specific"/>
    <property type="evidence" value="ECO:0007669"/>
    <property type="project" value="TreeGrafter"/>
</dbReference>
<evidence type="ECO:0000256" key="4">
    <source>
        <dbReference type="ARBA" id="ARBA00022824"/>
    </source>
</evidence>
<dbReference type="AlphaFoldDB" id="A0A7K6NCA1"/>
<dbReference type="PANTHER" id="PTHR45996:SF4">
    <property type="entry name" value="CYCLIC AMP-RESPONSIVE ELEMENT-BINDING PROTEIN 3"/>
    <property type="match status" value="1"/>
</dbReference>
<keyword evidence="7" id="KW-0805">Transcription regulation</keyword>
<evidence type="ECO:0000259" key="16">
    <source>
        <dbReference type="PROSITE" id="PS50217"/>
    </source>
</evidence>